<gene>
    <name evidence="1" type="ORF">AVEN_228739_1</name>
</gene>
<name>A0A4Y2Q2Y3_ARAVE</name>
<evidence type="ECO:0000313" key="2">
    <source>
        <dbReference type="Proteomes" id="UP000499080"/>
    </source>
</evidence>
<dbReference type="EMBL" id="BGPR01012835">
    <property type="protein sequence ID" value="GBN57899.1"/>
    <property type="molecule type" value="Genomic_DNA"/>
</dbReference>
<keyword evidence="2" id="KW-1185">Reference proteome</keyword>
<proteinExistence type="predicted"/>
<comment type="caution">
    <text evidence="1">The sequence shown here is derived from an EMBL/GenBank/DDBJ whole genome shotgun (WGS) entry which is preliminary data.</text>
</comment>
<organism evidence="1 2">
    <name type="scientific">Araneus ventricosus</name>
    <name type="common">Orbweaver spider</name>
    <name type="synonym">Epeira ventricosa</name>
    <dbReference type="NCBI Taxonomy" id="182803"/>
    <lineage>
        <taxon>Eukaryota</taxon>
        <taxon>Metazoa</taxon>
        <taxon>Ecdysozoa</taxon>
        <taxon>Arthropoda</taxon>
        <taxon>Chelicerata</taxon>
        <taxon>Arachnida</taxon>
        <taxon>Araneae</taxon>
        <taxon>Araneomorphae</taxon>
        <taxon>Entelegynae</taxon>
        <taxon>Araneoidea</taxon>
        <taxon>Araneidae</taxon>
        <taxon>Araneus</taxon>
    </lineage>
</organism>
<accession>A0A4Y2Q2Y3</accession>
<dbReference type="Proteomes" id="UP000499080">
    <property type="component" value="Unassembled WGS sequence"/>
</dbReference>
<reference evidence="1 2" key="1">
    <citation type="journal article" date="2019" name="Sci. Rep.">
        <title>Orb-weaving spider Araneus ventricosus genome elucidates the spidroin gene catalogue.</title>
        <authorList>
            <person name="Kono N."/>
            <person name="Nakamura H."/>
            <person name="Ohtoshi R."/>
            <person name="Moran D.A.P."/>
            <person name="Shinohara A."/>
            <person name="Yoshida Y."/>
            <person name="Fujiwara M."/>
            <person name="Mori M."/>
            <person name="Tomita M."/>
            <person name="Arakawa K."/>
        </authorList>
    </citation>
    <scope>NUCLEOTIDE SEQUENCE [LARGE SCALE GENOMIC DNA]</scope>
</reference>
<dbReference type="AlphaFoldDB" id="A0A4Y2Q2Y3"/>
<sequence length="98" mass="10739">MVQPEAASAADDRCFQLSKRTHSNATTNQIRSSLVAATGDLLLRYTVRSSIQDVQQCVFPSAVYTTIEMKDRFPEGTAEQDQPIQIFSCSSHGGLLSD</sequence>
<protein>
    <submittedName>
        <fullName evidence="1">Uncharacterized protein</fullName>
    </submittedName>
</protein>
<evidence type="ECO:0000313" key="1">
    <source>
        <dbReference type="EMBL" id="GBN57899.1"/>
    </source>
</evidence>